<evidence type="ECO:0000313" key="5">
    <source>
        <dbReference type="Proteomes" id="UP000000768"/>
    </source>
</evidence>
<comment type="similarity">
    <text evidence="1">Belongs to the protease inhibitor I13 (potato type I serine protease inhibitor) family.</text>
</comment>
<dbReference type="OMA" id="RCKGKSS"/>
<reference evidence="5" key="2">
    <citation type="journal article" date="2018" name="Plant J.">
        <title>The Sorghum bicolor reference genome: improved assembly, gene annotations, a transcriptome atlas, and signatures of genome organization.</title>
        <authorList>
            <person name="McCormick R.F."/>
            <person name="Truong S.K."/>
            <person name="Sreedasyam A."/>
            <person name="Jenkins J."/>
            <person name="Shu S."/>
            <person name="Sims D."/>
            <person name="Kennedy M."/>
            <person name="Amirebrahimi M."/>
            <person name="Weers B.D."/>
            <person name="McKinley B."/>
            <person name="Mattison A."/>
            <person name="Morishige D.T."/>
            <person name="Grimwood J."/>
            <person name="Schmutz J."/>
            <person name="Mullet J.E."/>
        </authorList>
    </citation>
    <scope>NUCLEOTIDE SEQUENCE [LARGE SCALE GENOMIC DNA]</scope>
    <source>
        <strain evidence="5">cv. BTx623</strain>
    </source>
</reference>
<dbReference type="SUPFAM" id="SSF54654">
    <property type="entry name" value="CI-2 family of serine protease inhibitors"/>
    <property type="match status" value="1"/>
</dbReference>
<dbReference type="Pfam" id="PF00280">
    <property type="entry name" value="potato_inhibit"/>
    <property type="match status" value="1"/>
</dbReference>
<dbReference type="Gene3D" id="3.30.10.10">
    <property type="entry name" value="Trypsin Inhibitor V, subunit A"/>
    <property type="match status" value="1"/>
</dbReference>
<evidence type="ECO:0000313" key="4">
    <source>
        <dbReference type="EMBL" id="KXG21784.1"/>
    </source>
</evidence>
<evidence type="ECO:0000256" key="2">
    <source>
        <dbReference type="ARBA" id="ARBA00022690"/>
    </source>
</evidence>
<protein>
    <submittedName>
        <fullName evidence="4">Uncharacterized protein</fullName>
    </submittedName>
</protein>
<dbReference type="PANTHER" id="PTHR33091:SF7">
    <property type="entry name" value="INHIBITOR I FAMILY PROTEIN"/>
    <property type="match status" value="1"/>
</dbReference>
<name>A0A1B6P7X9_SORBI</name>
<proteinExistence type="inferred from homology"/>
<dbReference type="AlphaFoldDB" id="A0A1B6P7X9"/>
<keyword evidence="5" id="KW-1185">Reference proteome</keyword>
<dbReference type="Proteomes" id="UP000000768">
    <property type="component" value="Chromosome 9"/>
</dbReference>
<keyword evidence="3" id="KW-0722">Serine protease inhibitor</keyword>
<dbReference type="GO" id="GO:0009611">
    <property type="term" value="P:response to wounding"/>
    <property type="evidence" value="ECO:0007669"/>
    <property type="project" value="InterPro"/>
</dbReference>
<dbReference type="EMBL" id="CM000768">
    <property type="protein sequence ID" value="KXG21784.1"/>
    <property type="molecule type" value="Genomic_DNA"/>
</dbReference>
<dbReference type="GO" id="GO:0004867">
    <property type="term" value="F:serine-type endopeptidase inhibitor activity"/>
    <property type="evidence" value="ECO:0007669"/>
    <property type="project" value="UniProtKB-KW"/>
</dbReference>
<dbReference type="PANTHER" id="PTHR33091">
    <property type="entry name" value="PROTEIN, PUTATIVE, EXPRESSED-RELATED"/>
    <property type="match status" value="1"/>
</dbReference>
<reference evidence="4 5" key="1">
    <citation type="journal article" date="2009" name="Nature">
        <title>The Sorghum bicolor genome and the diversification of grasses.</title>
        <authorList>
            <person name="Paterson A.H."/>
            <person name="Bowers J.E."/>
            <person name="Bruggmann R."/>
            <person name="Dubchak I."/>
            <person name="Grimwood J."/>
            <person name="Gundlach H."/>
            <person name="Haberer G."/>
            <person name="Hellsten U."/>
            <person name="Mitros T."/>
            <person name="Poliakov A."/>
            <person name="Schmutz J."/>
            <person name="Spannagl M."/>
            <person name="Tang H."/>
            <person name="Wang X."/>
            <person name="Wicker T."/>
            <person name="Bharti A.K."/>
            <person name="Chapman J."/>
            <person name="Feltus F.A."/>
            <person name="Gowik U."/>
            <person name="Grigoriev I.V."/>
            <person name="Lyons E."/>
            <person name="Maher C.A."/>
            <person name="Martis M."/>
            <person name="Narechania A."/>
            <person name="Otillar R.P."/>
            <person name="Penning B.W."/>
            <person name="Salamov A.A."/>
            <person name="Wang Y."/>
            <person name="Zhang L."/>
            <person name="Carpita N.C."/>
            <person name="Freeling M."/>
            <person name="Gingle A.R."/>
            <person name="Hash C.T."/>
            <person name="Keller B."/>
            <person name="Klein P."/>
            <person name="Kresovich S."/>
            <person name="McCann M.C."/>
            <person name="Ming R."/>
            <person name="Peterson D.G."/>
            <person name="Mehboob-ur-Rahman"/>
            <person name="Ware D."/>
            <person name="Westhoff P."/>
            <person name="Mayer K.F."/>
            <person name="Messing J."/>
            <person name="Rokhsar D.S."/>
        </authorList>
    </citation>
    <scope>NUCLEOTIDE SEQUENCE [LARGE SCALE GENOMIC DNA]</scope>
    <source>
        <strain evidence="5">cv. BTx623</strain>
    </source>
</reference>
<sequence length="69" mass="7620">MSDSSEKSAWPEVKGLPAEVAKHKILADRRDVQVVALAYGTFVTTEFNNKRVRVFFNEAGNVAEVPKIG</sequence>
<dbReference type="InterPro" id="IPR000864">
    <property type="entry name" value="Prot_inh_pot1"/>
</dbReference>
<dbReference type="Gramene" id="KXG21784">
    <property type="protein sequence ID" value="KXG21784"/>
    <property type="gene ID" value="SORBI_3009G107600"/>
</dbReference>
<evidence type="ECO:0000256" key="3">
    <source>
        <dbReference type="ARBA" id="ARBA00022900"/>
    </source>
</evidence>
<keyword evidence="2" id="KW-0646">Protease inhibitor</keyword>
<accession>A0A1B6P7X9</accession>
<gene>
    <name evidence="4" type="ORF">SORBI_3009G107600</name>
</gene>
<dbReference type="InterPro" id="IPR036354">
    <property type="entry name" value="Prot_inh_pot1_sf"/>
</dbReference>
<evidence type="ECO:0000256" key="1">
    <source>
        <dbReference type="ARBA" id="ARBA00008210"/>
    </source>
</evidence>
<dbReference type="FunCoup" id="A0A1B6P7X9">
    <property type="interactions" value="208"/>
</dbReference>
<dbReference type="InParanoid" id="A0A1B6P7X9"/>
<organism evidence="4 5">
    <name type="scientific">Sorghum bicolor</name>
    <name type="common">Sorghum</name>
    <name type="synonym">Sorghum vulgare</name>
    <dbReference type="NCBI Taxonomy" id="4558"/>
    <lineage>
        <taxon>Eukaryota</taxon>
        <taxon>Viridiplantae</taxon>
        <taxon>Streptophyta</taxon>
        <taxon>Embryophyta</taxon>
        <taxon>Tracheophyta</taxon>
        <taxon>Spermatophyta</taxon>
        <taxon>Magnoliopsida</taxon>
        <taxon>Liliopsida</taxon>
        <taxon>Poales</taxon>
        <taxon>Poaceae</taxon>
        <taxon>PACMAD clade</taxon>
        <taxon>Panicoideae</taxon>
        <taxon>Andropogonodae</taxon>
        <taxon>Andropogoneae</taxon>
        <taxon>Sorghinae</taxon>
        <taxon>Sorghum</taxon>
    </lineage>
</organism>
<dbReference type="PRINTS" id="PR00292">
    <property type="entry name" value="POTATOINHBTR"/>
</dbReference>